<dbReference type="AlphaFoldDB" id="A0A9D4EI09"/>
<evidence type="ECO:0000313" key="1">
    <source>
        <dbReference type="EMBL" id="KAH3780717.1"/>
    </source>
</evidence>
<evidence type="ECO:0000313" key="2">
    <source>
        <dbReference type="Proteomes" id="UP000828390"/>
    </source>
</evidence>
<comment type="caution">
    <text evidence="1">The sequence shown here is derived from an EMBL/GenBank/DDBJ whole genome shotgun (WGS) entry which is preliminary data.</text>
</comment>
<reference evidence="1" key="1">
    <citation type="journal article" date="2019" name="bioRxiv">
        <title>The Genome of the Zebra Mussel, Dreissena polymorpha: A Resource for Invasive Species Research.</title>
        <authorList>
            <person name="McCartney M.A."/>
            <person name="Auch B."/>
            <person name="Kono T."/>
            <person name="Mallez S."/>
            <person name="Zhang Y."/>
            <person name="Obille A."/>
            <person name="Becker A."/>
            <person name="Abrahante J.E."/>
            <person name="Garbe J."/>
            <person name="Badalamenti J.P."/>
            <person name="Herman A."/>
            <person name="Mangelson H."/>
            <person name="Liachko I."/>
            <person name="Sullivan S."/>
            <person name="Sone E.D."/>
            <person name="Koren S."/>
            <person name="Silverstein K.A.T."/>
            <person name="Beckman K.B."/>
            <person name="Gohl D.M."/>
        </authorList>
    </citation>
    <scope>NUCLEOTIDE SEQUENCE</scope>
    <source>
        <strain evidence="1">Duluth1</strain>
        <tissue evidence="1">Whole animal</tissue>
    </source>
</reference>
<name>A0A9D4EI09_DREPO</name>
<protein>
    <submittedName>
        <fullName evidence="1">Uncharacterized protein</fullName>
    </submittedName>
</protein>
<proteinExistence type="predicted"/>
<sequence>MMHLMRPSVTACAVYALPFSYSSVCFAFTPAVTSISSDLKLLFSNRFDCQSRIQTSCTEDNAFL</sequence>
<organism evidence="1 2">
    <name type="scientific">Dreissena polymorpha</name>
    <name type="common">Zebra mussel</name>
    <name type="synonym">Mytilus polymorpha</name>
    <dbReference type="NCBI Taxonomy" id="45954"/>
    <lineage>
        <taxon>Eukaryota</taxon>
        <taxon>Metazoa</taxon>
        <taxon>Spiralia</taxon>
        <taxon>Lophotrochozoa</taxon>
        <taxon>Mollusca</taxon>
        <taxon>Bivalvia</taxon>
        <taxon>Autobranchia</taxon>
        <taxon>Heteroconchia</taxon>
        <taxon>Euheterodonta</taxon>
        <taxon>Imparidentia</taxon>
        <taxon>Neoheterodontei</taxon>
        <taxon>Myida</taxon>
        <taxon>Dreissenoidea</taxon>
        <taxon>Dreissenidae</taxon>
        <taxon>Dreissena</taxon>
    </lineage>
</organism>
<accession>A0A9D4EI09</accession>
<keyword evidence="2" id="KW-1185">Reference proteome</keyword>
<reference evidence="1" key="2">
    <citation type="submission" date="2020-11" db="EMBL/GenBank/DDBJ databases">
        <authorList>
            <person name="McCartney M.A."/>
            <person name="Auch B."/>
            <person name="Kono T."/>
            <person name="Mallez S."/>
            <person name="Becker A."/>
            <person name="Gohl D.M."/>
            <person name="Silverstein K.A.T."/>
            <person name="Koren S."/>
            <person name="Bechman K.B."/>
            <person name="Herman A."/>
            <person name="Abrahante J.E."/>
            <person name="Garbe J."/>
        </authorList>
    </citation>
    <scope>NUCLEOTIDE SEQUENCE</scope>
    <source>
        <strain evidence="1">Duluth1</strain>
        <tissue evidence="1">Whole animal</tissue>
    </source>
</reference>
<dbReference type="EMBL" id="JAIWYP010000008">
    <property type="protein sequence ID" value="KAH3780717.1"/>
    <property type="molecule type" value="Genomic_DNA"/>
</dbReference>
<gene>
    <name evidence="1" type="ORF">DPMN_158538</name>
</gene>
<dbReference type="Proteomes" id="UP000828390">
    <property type="component" value="Unassembled WGS sequence"/>
</dbReference>